<organism evidence="10 11">
    <name type="scientific">Peltaster fructicola</name>
    <dbReference type="NCBI Taxonomy" id="286661"/>
    <lineage>
        <taxon>Eukaryota</taxon>
        <taxon>Fungi</taxon>
        <taxon>Dikarya</taxon>
        <taxon>Ascomycota</taxon>
        <taxon>Pezizomycotina</taxon>
        <taxon>Dothideomycetes</taxon>
        <taxon>Dothideomycetes incertae sedis</taxon>
        <taxon>Peltaster</taxon>
    </lineage>
</organism>
<dbReference type="Proteomes" id="UP000503462">
    <property type="component" value="Chromosome 5"/>
</dbReference>
<evidence type="ECO:0000256" key="6">
    <source>
        <dbReference type="ARBA" id="ARBA00023242"/>
    </source>
</evidence>
<dbReference type="OrthoDB" id="5384689at2759"/>
<feature type="compositionally biased region" description="Polar residues" evidence="8">
    <location>
        <begin position="263"/>
        <end position="290"/>
    </location>
</feature>
<feature type="compositionally biased region" description="Polar residues" evidence="8">
    <location>
        <begin position="465"/>
        <end position="477"/>
    </location>
</feature>
<dbReference type="InterPro" id="IPR021740">
    <property type="entry name" value="Velvet"/>
</dbReference>
<feature type="region of interest" description="Disordered" evidence="8">
    <location>
        <begin position="222"/>
        <end position="290"/>
    </location>
</feature>
<keyword evidence="4" id="KW-0805">Transcription regulation</keyword>
<keyword evidence="5" id="KW-0804">Transcription</keyword>
<evidence type="ECO:0000313" key="11">
    <source>
        <dbReference type="Proteomes" id="UP000503462"/>
    </source>
</evidence>
<feature type="compositionally biased region" description="Low complexity" evidence="8">
    <location>
        <begin position="339"/>
        <end position="352"/>
    </location>
</feature>
<name>A0A6H0Y4E6_9PEZI</name>
<evidence type="ECO:0000313" key="10">
    <source>
        <dbReference type="EMBL" id="QIX01791.1"/>
    </source>
</evidence>
<reference evidence="10 11" key="1">
    <citation type="journal article" date="2016" name="Sci. Rep.">
        <title>Peltaster fructicola genome reveals evolution from an invasive phytopathogen to an ectophytic parasite.</title>
        <authorList>
            <person name="Xu C."/>
            <person name="Chen H."/>
            <person name="Gleason M.L."/>
            <person name="Xu J.R."/>
            <person name="Liu H."/>
            <person name="Zhang R."/>
            <person name="Sun G."/>
        </authorList>
    </citation>
    <scope>NUCLEOTIDE SEQUENCE [LARGE SCALE GENOMIC DNA]</scope>
    <source>
        <strain evidence="10 11">LNHT1506</strain>
    </source>
</reference>
<comment type="similarity">
    <text evidence="7">Belongs to the velvet family. VeA subfamily.</text>
</comment>
<feature type="region of interest" description="Disordered" evidence="8">
    <location>
        <begin position="375"/>
        <end position="477"/>
    </location>
</feature>
<comment type="subcellular location">
    <subcellularLocation>
        <location evidence="2">Cytoplasm</location>
    </subcellularLocation>
    <subcellularLocation>
        <location evidence="1">Nucleus</location>
    </subcellularLocation>
</comment>
<feature type="compositionally biased region" description="Polar residues" evidence="8">
    <location>
        <begin position="426"/>
        <end position="440"/>
    </location>
</feature>
<feature type="domain" description="Velvet" evidence="9">
    <location>
        <begin position="27"/>
        <end position="221"/>
    </location>
</feature>
<accession>A0A6H0Y4E6</accession>
<dbReference type="PANTHER" id="PTHR33572:SF14">
    <property type="entry name" value="DEVELOPMENTAL AND SECONDARY METABOLISM REGULATOR VEA"/>
    <property type="match status" value="1"/>
</dbReference>
<keyword evidence="11" id="KW-1185">Reference proteome</keyword>
<feature type="compositionally biased region" description="Polar residues" evidence="8">
    <location>
        <begin position="375"/>
        <end position="386"/>
    </location>
</feature>
<evidence type="ECO:0000259" key="9">
    <source>
        <dbReference type="PROSITE" id="PS51821"/>
    </source>
</evidence>
<evidence type="ECO:0000256" key="8">
    <source>
        <dbReference type="SAM" id="MobiDB-lite"/>
    </source>
</evidence>
<protein>
    <recommendedName>
        <fullName evidence="9">Velvet domain-containing protein</fullName>
    </recommendedName>
</protein>
<dbReference type="GO" id="GO:0005634">
    <property type="term" value="C:nucleus"/>
    <property type="evidence" value="ECO:0007669"/>
    <property type="project" value="UniProtKB-SubCell"/>
</dbReference>
<dbReference type="InterPro" id="IPR038491">
    <property type="entry name" value="Velvet_dom_sf"/>
</dbReference>
<keyword evidence="3" id="KW-0963">Cytoplasm</keyword>
<feature type="compositionally biased region" description="Polar residues" evidence="8">
    <location>
        <begin position="394"/>
        <end position="418"/>
    </location>
</feature>
<dbReference type="Gene3D" id="2.60.40.3960">
    <property type="entry name" value="Velvet domain"/>
    <property type="match status" value="1"/>
</dbReference>
<dbReference type="EMBL" id="CP051143">
    <property type="protein sequence ID" value="QIX01791.1"/>
    <property type="molecule type" value="Genomic_DNA"/>
</dbReference>
<feature type="region of interest" description="Disordered" evidence="8">
    <location>
        <begin position="507"/>
        <end position="533"/>
    </location>
</feature>
<dbReference type="PANTHER" id="PTHR33572">
    <property type="entry name" value="SPORE DEVELOPMENT REGULATOR VOSA"/>
    <property type="match status" value="1"/>
</dbReference>
<dbReference type="AlphaFoldDB" id="A0A6H0Y4E6"/>
<evidence type="ECO:0000256" key="1">
    <source>
        <dbReference type="ARBA" id="ARBA00004123"/>
    </source>
</evidence>
<dbReference type="Pfam" id="PF11754">
    <property type="entry name" value="Velvet"/>
    <property type="match status" value="2"/>
</dbReference>
<evidence type="ECO:0000256" key="5">
    <source>
        <dbReference type="ARBA" id="ARBA00023163"/>
    </source>
</evidence>
<dbReference type="PROSITE" id="PS51821">
    <property type="entry name" value="VELVET"/>
    <property type="match status" value="1"/>
</dbReference>
<dbReference type="InterPro" id="IPR037525">
    <property type="entry name" value="Velvet_dom"/>
</dbReference>
<keyword evidence="6" id="KW-0539">Nucleus</keyword>
<gene>
    <name evidence="10" type="ORF">AMS68_007308</name>
</gene>
<evidence type="ECO:0000256" key="4">
    <source>
        <dbReference type="ARBA" id="ARBA00023015"/>
    </source>
</evidence>
<evidence type="ECO:0000256" key="2">
    <source>
        <dbReference type="ARBA" id="ARBA00004496"/>
    </source>
</evidence>
<proteinExistence type="inferred from homology"/>
<evidence type="ECO:0000256" key="3">
    <source>
        <dbReference type="ARBA" id="ARBA00022490"/>
    </source>
</evidence>
<dbReference type="GO" id="GO:0005737">
    <property type="term" value="C:cytoplasm"/>
    <property type="evidence" value="ECO:0007669"/>
    <property type="project" value="UniProtKB-SubCell"/>
</dbReference>
<evidence type="ECO:0000256" key="7">
    <source>
        <dbReference type="ARBA" id="ARBA00038005"/>
    </source>
</evidence>
<sequence length="575" mass="63580">MAHQAGPGLIQVSNENNNMTERITKGGKRLRYELRIIQQPERARACGAGAKASADRRPVDPPPILQLQVFEVLPNGDLHDVTFTMHANYFLYATLERGRNMAAARNVQDPKAVDVLTGTNVAGMQPFDRPTPAIYFILPDLSVRHEGKYRLNFSLFEDTRRTEDEDRNEPSTLPSQPAVSCRLDVRSSVFDVFSAKRFPGLSESTSLSRTFAEQGSRIRIRRDIRMRRGNNKPSSGKDWDEYDDDHAQTRLSQTPDPYGHAQMQRQTLEPGQRPRSSNGQGHHLQQPTRRTSLNEMGQQYQVSQSNDFAFPHAYGSAPSQAYAPASSLHPPQMNDSGFQTSSMMPTPQQQQQTYFGYGTPQSMSQLQYPSITTNFDNSYQQRNSGDYSADSRRGSVQSLAPQSQQMYTPQSAHSQTSLPAFPRQPQLVQSQAGTHHSSLVRTHAPPEPIQPPTRVTTPAPPTLTAKSSFGTTLPPLSTSFPHKLEAASPVSATTSNTYNGSFPTPVDSHKRSFGNSFQPAWQDGANKQGARPEVPASSMFLAPDADGDDTVDLAGPSYLRVYRRAGGSTVSRQMP</sequence>
<feature type="region of interest" description="Disordered" evidence="8">
    <location>
        <begin position="319"/>
        <end position="361"/>
    </location>
</feature>